<gene>
    <name evidence="16" type="primary">flhF</name>
    <name evidence="16" type="ORF">H0484_03445</name>
</gene>
<protein>
    <recommendedName>
        <fullName evidence="3 13">Flagellar biosynthesis protein FlhF</fullName>
    </recommendedName>
</protein>
<keyword evidence="16" id="KW-0969">Cilium</keyword>
<comment type="function">
    <text evidence="12">Necessary for flagellar biosynthesis. May be involved in translocation of the flagellum.</text>
</comment>
<evidence type="ECO:0000259" key="14">
    <source>
        <dbReference type="SMART" id="SM00382"/>
    </source>
</evidence>
<evidence type="ECO:0000256" key="1">
    <source>
        <dbReference type="ARBA" id="ARBA00004413"/>
    </source>
</evidence>
<dbReference type="SUPFAM" id="SSF52540">
    <property type="entry name" value="P-loop containing nucleoside triphosphate hydrolases"/>
    <property type="match status" value="1"/>
</dbReference>
<proteinExistence type="inferred from homology"/>
<feature type="domain" description="SRP54-type proteins GTP-binding" evidence="15">
    <location>
        <begin position="169"/>
        <end position="364"/>
    </location>
</feature>
<keyword evidence="11" id="KW-1006">Bacterial flagellum protein export</keyword>
<dbReference type="InterPro" id="IPR000897">
    <property type="entry name" value="SRP54_GTPase_dom"/>
</dbReference>
<evidence type="ECO:0000256" key="3">
    <source>
        <dbReference type="ARBA" id="ARBA00014919"/>
    </source>
</evidence>
<dbReference type="PANTHER" id="PTHR43134:SF3">
    <property type="entry name" value="FLAGELLAR BIOSYNTHESIS PROTEIN FLHF"/>
    <property type="match status" value="1"/>
</dbReference>
<dbReference type="InterPro" id="IPR047040">
    <property type="entry name" value="FlhF__GTPase_dom"/>
</dbReference>
<evidence type="ECO:0000256" key="4">
    <source>
        <dbReference type="ARBA" id="ARBA00022448"/>
    </source>
</evidence>
<dbReference type="SMART" id="SM00962">
    <property type="entry name" value="SRP54"/>
    <property type="match status" value="1"/>
</dbReference>
<feature type="domain" description="AAA+ ATPase" evidence="14">
    <location>
        <begin position="168"/>
        <end position="304"/>
    </location>
</feature>
<accession>A0ABS8CAE6</accession>
<keyword evidence="7" id="KW-1005">Bacterial flagellum biogenesis</keyword>
<dbReference type="RefSeq" id="WP_226953055.1">
    <property type="nucleotide sequence ID" value="NZ_JACDXW010000002.1"/>
</dbReference>
<evidence type="ECO:0000256" key="7">
    <source>
        <dbReference type="ARBA" id="ARBA00022795"/>
    </source>
</evidence>
<dbReference type="InterPro" id="IPR003593">
    <property type="entry name" value="AAA+_ATPase"/>
</dbReference>
<organism evidence="16 17">
    <name type="scientific">Mesopusillimonas faecipullorum</name>
    <dbReference type="NCBI Taxonomy" id="2755040"/>
    <lineage>
        <taxon>Bacteria</taxon>
        <taxon>Pseudomonadati</taxon>
        <taxon>Pseudomonadota</taxon>
        <taxon>Betaproteobacteria</taxon>
        <taxon>Burkholderiales</taxon>
        <taxon>Alcaligenaceae</taxon>
        <taxon>Mesopusillimonas</taxon>
    </lineage>
</organism>
<evidence type="ECO:0000256" key="13">
    <source>
        <dbReference type="NCBIfam" id="TIGR03499"/>
    </source>
</evidence>
<evidence type="ECO:0000313" key="16">
    <source>
        <dbReference type="EMBL" id="MCB5362809.1"/>
    </source>
</evidence>
<evidence type="ECO:0000259" key="15">
    <source>
        <dbReference type="SMART" id="SM00962"/>
    </source>
</evidence>
<dbReference type="Gene3D" id="3.40.50.300">
    <property type="entry name" value="P-loop containing nucleotide triphosphate hydrolases"/>
    <property type="match status" value="1"/>
</dbReference>
<dbReference type="SMART" id="SM00382">
    <property type="entry name" value="AAA"/>
    <property type="match status" value="1"/>
</dbReference>
<dbReference type="Proteomes" id="UP000776983">
    <property type="component" value="Unassembled WGS sequence"/>
</dbReference>
<evidence type="ECO:0000256" key="9">
    <source>
        <dbReference type="ARBA" id="ARBA00023134"/>
    </source>
</evidence>
<evidence type="ECO:0000256" key="8">
    <source>
        <dbReference type="ARBA" id="ARBA00022927"/>
    </source>
</evidence>
<keyword evidence="10" id="KW-0472">Membrane</keyword>
<dbReference type="InterPro" id="IPR020006">
    <property type="entry name" value="FlhF"/>
</dbReference>
<comment type="caution">
    <text evidence="16">The sequence shown here is derived from an EMBL/GenBank/DDBJ whole genome shotgun (WGS) entry which is preliminary data.</text>
</comment>
<keyword evidence="8" id="KW-0653">Protein transport</keyword>
<dbReference type="InterPro" id="IPR027417">
    <property type="entry name" value="P-loop_NTPase"/>
</dbReference>
<evidence type="ECO:0000256" key="6">
    <source>
        <dbReference type="ARBA" id="ARBA00022741"/>
    </source>
</evidence>
<comment type="subcellular location">
    <subcellularLocation>
        <location evidence="1">Cell membrane</location>
        <topology evidence="1">Peripheral membrane protein</topology>
        <orientation evidence="1">Cytoplasmic side</orientation>
    </subcellularLocation>
</comment>
<evidence type="ECO:0000256" key="12">
    <source>
        <dbReference type="ARBA" id="ARBA00025337"/>
    </source>
</evidence>
<keyword evidence="16" id="KW-0282">Flagellum</keyword>
<dbReference type="PANTHER" id="PTHR43134">
    <property type="entry name" value="SIGNAL RECOGNITION PARTICLE RECEPTOR SUBUNIT ALPHA"/>
    <property type="match status" value="1"/>
</dbReference>
<keyword evidence="6" id="KW-0547">Nucleotide-binding</keyword>
<sequence length="761" mass="82309">MSVSRFFGVTTREALRQVRMALGPEALIVSNRRVNGGVEILATDQTEVLAQPHTESEKAAVLAVEPSAQKAEIPDKETLDLQQVVGDLRGMLEARMDEMLWGQQLQRAPVVLSVFQRLLSMGFSTRLLRAMLKQLPNQLSERAALDWCRNELIKHLPVSVQEERTLRAGAVVALVGPTGVGKTTTIAKLAARCVRRLGAGNVVLLTTDTYRIGAHEQLRIYGRLLGVPVHVAEGAAQLEALVREAGPQKLVLIDNIGVSQRDQYVGAQASLLAAASARVVRLLALNAASHGDTLDEVARRYLNDGGPPVVGCLVTKVDEAGRLAPVLDTCIRHRLPIHFVSTGQKVPEDMMVADASCLVDRALSAAEGSALFAPSQADLAMLMAAHGATGPAQPVSSSRPVNMENLLSLLSGRGCDLRVDELEAACRRVDEHLVTALAYERFHQSGETQAAAESPQQLARMERALSVLGAEQAITLSGQVRLNGSFGGQTIRAALLASPDGLWIASPWQVWLRTDGWVASDGRQGVQIPAAAHLDQLMEQFLAEGQLAQLRVYEGKPTVASQQSDWLAPCTLRSSLRHEGEASVATAIARQLLHQPVALQMSQLLCMGLGWQAQEVQWWAAQTVVSRAMRGAEEQELAFFSLRAQRRSDGLVLKQWLAVAKLSHKAPAPEQWGRWLLLHASRATIFKLAGLYWQALTHKRLPGVQQAGVAVQLALSTAQMLDDPVLAKVLLALAEGGSPNLENLSRAGCKLFELKRVLSGV</sequence>
<keyword evidence="17" id="KW-1185">Reference proteome</keyword>
<dbReference type="CDD" id="cd17873">
    <property type="entry name" value="FlhF"/>
    <property type="match status" value="1"/>
</dbReference>
<dbReference type="EMBL" id="JACDXW010000002">
    <property type="protein sequence ID" value="MCB5362809.1"/>
    <property type="molecule type" value="Genomic_DNA"/>
</dbReference>
<keyword evidence="16" id="KW-0966">Cell projection</keyword>
<evidence type="ECO:0000256" key="11">
    <source>
        <dbReference type="ARBA" id="ARBA00023225"/>
    </source>
</evidence>
<keyword evidence="9" id="KW-0342">GTP-binding</keyword>
<comment type="similarity">
    <text evidence="2">Belongs to the GTP-binding SRP family.</text>
</comment>
<keyword evidence="4" id="KW-0813">Transport</keyword>
<evidence type="ECO:0000256" key="10">
    <source>
        <dbReference type="ARBA" id="ARBA00023136"/>
    </source>
</evidence>
<evidence type="ECO:0000256" key="5">
    <source>
        <dbReference type="ARBA" id="ARBA00022475"/>
    </source>
</evidence>
<evidence type="ECO:0000256" key="2">
    <source>
        <dbReference type="ARBA" id="ARBA00008531"/>
    </source>
</evidence>
<name>A0ABS8CAE6_9BURK</name>
<dbReference type="NCBIfam" id="TIGR03499">
    <property type="entry name" value="FlhF"/>
    <property type="match status" value="1"/>
</dbReference>
<reference evidence="16 17" key="1">
    <citation type="submission" date="2020-07" db="EMBL/GenBank/DDBJ databases">
        <title>Pusillimonas sp. nov., isolated from poultry manure in Taiwan.</title>
        <authorList>
            <person name="Lin S.-Y."/>
            <person name="Tang Y.-S."/>
            <person name="Young C.-C."/>
        </authorList>
    </citation>
    <scope>NUCLEOTIDE SEQUENCE [LARGE SCALE GENOMIC DNA]</scope>
    <source>
        <strain evidence="16 17">CC-YST705</strain>
    </source>
</reference>
<dbReference type="Pfam" id="PF00448">
    <property type="entry name" value="SRP54"/>
    <property type="match status" value="1"/>
</dbReference>
<evidence type="ECO:0000313" key="17">
    <source>
        <dbReference type="Proteomes" id="UP000776983"/>
    </source>
</evidence>
<keyword evidence="5" id="KW-1003">Cell membrane</keyword>